<evidence type="ECO:0000259" key="4">
    <source>
        <dbReference type="Pfam" id="PF04064"/>
    </source>
</evidence>
<feature type="domain" description="Protein HGH1 C-terminal" evidence="4">
    <location>
        <begin position="380"/>
        <end position="432"/>
    </location>
</feature>
<dbReference type="Pfam" id="PF04064">
    <property type="entry name" value="DUF384"/>
    <property type="match status" value="1"/>
</dbReference>
<dbReference type="GeneID" id="39593267"/>
<evidence type="ECO:0000259" key="3">
    <source>
        <dbReference type="Pfam" id="PF04063"/>
    </source>
</evidence>
<name>A0A427XQY1_9TREE</name>
<dbReference type="InterPro" id="IPR016024">
    <property type="entry name" value="ARM-type_fold"/>
</dbReference>
<evidence type="ECO:0000313" key="5">
    <source>
        <dbReference type="EMBL" id="RSH81282.1"/>
    </source>
</evidence>
<evidence type="ECO:0000256" key="2">
    <source>
        <dbReference type="ARBA" id="ARBA00014076"/>
    </source>
</evidence>
<feature type="domain" description="Protein HGH1 N-terminal" evidence="3">
    <location>
        <begin position="118"/>
        <end position="373"/>
    </location>
</feature>
<reference evidence="5 6" key="1">
    <citation type="submission" date="2018-11" db="EMBL/GenBank/DDBJ databases">
        <title>Genome sequence of Apiotrichum porosum DSM 27194.</title>
        <authorList>
            <person name="Aliyu H."/>
            <person name="Gorte O."/>
            <person name="Ochsenreither K."/>
        </authorList>
    </citation>
    <scope>NUCLEOTIDE SEQUENCE [LARGE SCALE GENOMIC DNA]</scope>
    <source>
        <strain evidence="5 6">DSM 27194</strain>
    </source>
</reference>
<dbReference type="AlphaFoldDB" id="A0A427XQY1"/>
<organism evidence="5 6">
    <name type="scientific">Apiotrichum porosum</name>
    <dbReference type="NCBI Taxonomy" id="105984"/>
    <lineage>
        <taxon>Eukaryota</taxon>
        <taxon>Fungi</taxon>
        <taxon>Dikarya</taxon>
        <taxon>Basidiomycota</taxon>
        <taxon>Agaricomycotina</taxon>
        <taxon>Tremellomycetes</taxon>
        <taxon>Trichosporonales</taxon>
        <taxon>Trichosporonaceae</taxon>
        <taxon>Apiotrichum</taxon>
    </lineage>
</organism>
<dbReference type="OrthoDB" id="338814at2759"/>
<keyword evidence="6" id="KW-1185">Reference proteome</keyword>
<evidence type="ECO:0000313" key="6">
    <source>
        <dbReference type="Proteomes" id="UP000279236"/>
    </source>
</evidence>
<dbReference type="Pfam" id="PF04063">
    <property type="entry name" value="DUF383"/>
    <property type="match status" value="1"/>
</dbReference>
<gene>
    <name evidence="5" type="ORF">EHS24_008724</name>
</gene>
<dbReference type="InterPro" id="IPR007205">
    <property type="entry name" value="Protein_HGH1_N"/>
</dbReference>
<dbReference type="STRING" id="105984.A0A427XQY1"/>
<dbReference type="PANTHER" id="PTHR13387">
    <property type="entry name" value="PROTEIN HGH1 HOMOLOG"/>
    <property type="match status" value="1"/>
</dbReference>
<dbReference type="InterPro" id="IPR011989">
    <property type="entry name" value="ARM-like"/>
</dbReference>
<dbReference type="PANTHER" id="PTHR13387:SF9">
    <property type="entry name" value="PROTEIN HGH1 HOMOLOG"/>
    <property type="match status" value="1"/>
</dbReference>
<dbReference type="InterPro" id="IPR039717">
    <property type="entry name" value="Hgh1"/>
</dbReference>
<dbReference type="EMBL" id="RSCE01000007">
    <property type="protein sequence ID" value="RSH81282.1"/>
    <property type="molecule type" value="Genomic_DNA"/>
</dbReference>
<dbReference type="SUPFAM" id="SSF48371">
    <property type="entry name" value="ARM repeat"/>
    <property type="match status" value="1"/>
</dbReference>
<dbReference type="Proteomes" id="UP000279236">
    <property type="component" value="Unassembled WGS sequence"/>
</dbReference>
<dbReference type="InterPro" id="IPR007206">
    <property type="entry name" value="Protein_HGH1_C"/>
</dbReference>
<dbReference type="RefSeq" id="XP_028476001.1">
    <property type="nucleotide sequence ID" value="XM_028624027.1"/>
</dbReference>
<dbReference type="Gene3D" id="1.25.10.10">
    <property type="entry name" value="Leucine-rich Repeat Variant"/>
    <property type="match status" value="1"/>
</dbReference>
<protein>
    <recommendedName>
        <fullName evidence="2">Protein HGH1 homolog</fullName>
    </recommendedName>
</protein>
<evidence type="ECO:0000256" key="1">
    <source>
        <dbReference type="ARBA" id="ARBA00006712"/>
    </source>
</evidence>
<comment type="similarity">
    <text evidence="1">Belongs to the HGH1 family.</text>
</comment>
<proteinExistence type="inferred from homology"/>
<accession>A0A427XQY1</accession>
<comment type="caution">
    <text evidence="5">The sequence shown here is derived from an EMBL/GenBank/DDBJ whole genome shotgun (WGS) entry which is preliminary data.</text>
</comment>
<sequence>MDLTELFQFLSSPNPAARQIALQNLIGHTPKAAPERHIFIPTSFAPLPGETTPGGKRKTGSEADEVKVQAIKDLASLCRDQAVIAHDALSALINLSDDLAVARQLADKEFLVWLVSYTANTTSPLSPLTSMLLSNLTSHPALVPTMAALTVPIVPLPLSKHYPPYYLPACASASSTIHPDFRDTSMGIAPNAEAGQEEEREIEAVRALVQAFEDGAGEGVRDSNGKRKGECHFLASVFANLSMLPATRPLLLTPQPTFPAPSTEHTSDDEPLLSKIVVYTEHPDTIRRGGALGCIKNCAMDRASHSWLLTSEDDRVVLPSDNTRKVRGVDVLPWVESPLMGPEEYDMDEMETLPATLQFLPPSKKREEDSVLRMMCVEILLLLSTTFTGRETLRNRGAYYVVREAHKAEQDQPIKDAIERLVSLLQGEEGRESKSEQLDGLVKKGEEELDVVEV</sequence>